<evidence type="ECO:0000313" key="4">
    <source>
        <dbReference type="Proteomes" id="UP000006671"/>
    </source>
</evidence>
<protein>
    <submittedName>
        <fullName evidence="3">Predicted protein</fullName>
    </submittedName>
</protein>
<organism evidence="4">
    <name type="scientific">Naegleria gruberi</name>
    <name type="common">Amoeba</name>
    <dbReference type="NCBI Taxonomy" id="5762"/>
    <lineage>
        <taxon>Eukaryota</taxon>
        <taxon>Discoba</taxon>
        <taxon>Heterolobosea</taxon>
        <taxon>Tetramitia</taxon>
        <taxon>Eutetramitia</taxon>
        <taxon>Vahlkampfiidae</taxon>
        <taxon>Naegleria</taxon>
    </lineage>
</organism>
<dbReference type="InParanoid" id="D2VZE8"/>
<keyword evidence="2" id="KW-0472">Membrane</keyword>
<dbReference type="RefSeq" id="XP_002670524.1">
    <property type="nucleotide sequence ID" value="XM_002670478.1"/>
</dbReference>
<feature type="compositionally biased region" description="Low complexity" evidence="1">
    <location>
        <begin position="74"/>
        <end position="85"/>
    </location>
</feature>
<dbReference type="Proteomes" id="UP000006671">
    <property type="component" value="Unassembled WGS sequence"/>
</dbReference>
<proteinExistence type="predicted"/>
<dbReference type="PANTHER" id="PTHR40535">
    <property type="entry name" value="CHROMOSOME UNDETERMINED SCAFFOLD_9, WHOLE GENOME SHOTGUN SEQUENCE"/>
    <property type="match status" value="1"/>
</dbReference>
<keyword evidence="2" id="KW-1133">Transmembrane helix</keyword>
<feature type="region of interest" description="Disordered" evidence="1">
    <location>
        <begin position="57"/>
        <end position="85"/>
    </location>
</feature>
<name>D2VZE8_NAEGR</name>
<dbReference type="VEuPathDB" id="AmoebaDB:NAEGRDRAFT_74465"/>
<keyword evidence="2" id="KW-0812">Transmembrane</keyword>
<dbReference type="OMA" id="ECWISNI"/>
<reference evidence="3 4" key="1">
    <citation type="journal article" date="2010" name="Cell">
        <title>The genome of Naegleria gruberi illuminates early eukaryotic versatility.</title>
        <authorList>
            <person name="Fritz-Laylin L.K."/>
            <person name="Prochnik S.E."/>
            <person name="Ginger M.L."/>
            <person name="Dacks J.B."/>
            <person name="Carpenter M.L."/>
            <person name="Field M.C."/>
            <person name="Kuo A."/>
            <person name="Paredez A."/>
            <person name="Chapman J."/>
            <person name="Pham J."/>
            <person name="Shu S."/>
            <person name="Neupane R."/>
            <person name="Cipriano M."/>
            <person name="Mancuso J."/>
            <person name="Tu H."/>
            <person name="Salamov A."/>
            <person name="Lindquist E."/>
            <person name="Shapiro H."/>
            <person name="Lucas S."/>
            <person name="Grigoriev I.V."/>
            <person name="Cande W.Z."/>
            <person name="Fulton C."/>
            <person name="Rokhsar D.S."/>
            <person name="Dawson S.C."/>
        </authorList>
    </citation>
    <scope>NUCLEOTIDE SEQUENCE [LARGE SCALE GENOMIC DNA]</scope>
    <source>
        <strain evidence="3 4">NEG-M</strain>
    </source>
</reference>
<keyword evidence="4" id="KW-1185">Reference proteome</keyword>
<dbReference type="eggNOG" id="ENOG502SD7K">
    <property type="taxonomic scope" value="Eukaryota"/>
</dbReference>
<evidence type="ECO:0000256" key="1">
    <source>
        <dbReference type="SAM" id="MobiDB-lite"/>
    </source>
</evidence>
<evidence type="ECO:0000313" key="3">
    <source>
        <dbReference type="EMBL" id="EFC37780.1"/>
    </source>
</evidence>
<dbReference type="PANTHER" id="PTHR40535:SF1">
    <property type="entry name" value="CHROMOSOME UNDETERMINED SCAFFOLD_9, WHOLE GENOME SHOTGUN SEQUENCE"/>
    <property type="match status" value="1"/>
</dbReference>
<dbReference type="KEGG" id="ngr:NAEGRDRAFT_74465"/>
<dbReference type="EMBL" id="GG738914">
    <property type="protein sequence ID" value="EFC37780.1"/>
    <property type="molecule type" value="Genomic_DNA"/>
</dbReference>
<feature type="transmembrane region" description="Helical" evidence="2">
    <location>
        <begin position="6"/>
        <end position="25"/>
    </location>
</feature>
<dbReference type="GeneID" id="8857709"/>
<dbReference type="OrthoDB" id="10261863at2759"/>
<sequence>MAGSKYFITFTLLIAFLSIWFFYLIHYRLENFSPQPRRVIYNEEGFCGFDGKNYKSSNHDDRNDTTDDQSTTHNNSNPNNLSSSSILNININNNNNTKLMMKMMHKGPCGICSNLHDYEVYNRTRLTLTRTATLCAVGYLLLGERVSRYCLSSQTGMSELCVECWLQNIQCTTAMCMPVCVKHFVRTYWERLAMALGLDSIGEYSAQFGKDNLSPCFKCDEMECGNGFKKCSGLNRRNAGFETDIPRPDEQMWKGN</sequence>
<evidence type="ECO:0000256" key="2">
    <source>
        <dbReference type="SAM" id="Phobius"/>
    </source>
</evidence>
<dbReference type="AlphaFoldDB" id="D2VZE8"/>
<accession>D2VZE8</accession>
<gene>
    <name evidence="3" type="ORF">NAEGRDRAFT_74465</name>
</gene>